<evidence type="ECO:0000256" key="3">
    <source>
        <dbReference type="ARBA" id="ARBA00023143"/>
    </source>
</evidence>
<dbReference type="EMBL" id="JAINVV010000012">
    <property type="protein sequence ID" value="MBY8825555.1"/>
    <property type="molecule type" value="Genomic_DNA"/>
</dbReference>
<sequence>MTGIEPLAAITSSALQLAGPMSSSTPVAGASGFGDLLVRGLQNVDAKIGKADALMQSFAKGEPIPLHQVTLALEQARMSVDLAMEVRARLVEAHRDFMSMQV</sequence>
<proteinExistence type="inferred from homology"/>
<comment type="subcellular location">
    <subcellularLocation>
        <location evidence="1 4">Bacterial flagellum basal body</location>
    </subcellularLocation>
</comment>
<keyword evidence="5" id="KW-0966">Cell projection</keyword>
<comment type="caution">
    <text evidence="5">The sequence shown here is derived from an EMBL/GenBank/DDBJ whole genome shotgun (WGS) entry which is preliminary data.</text>
</comment>
<evidence type="ECO:0000256" key="2">
    <source>
        <dbReference type="ARBA" id="ARBA00009272"/>
    </source>
</evidence>
<keyword evidence="6" id="KW-1185">Reference proteome</keyword>
<evidence type="ECO:0000313" key="6">
    <source>
        <dbReference type="Proteomes" id="UP000706039"/>
    </source>
</evidence>
<organism evidence="5 6">
    <name type="scientific">Sphingomonas colocasiae</name>
    <dbReference type="NCBI Taxonomy" id="1848973"/>
    <lineage>
        <taxon>Bacteria</taxon>
        <taxon>Pseudomonadati</taxon>
        <taxon>Pseudomonadota</taxon>
        <taxon>Alphaproteobacteria</taxon>
        <taxon>Sphingomonadales</taxon>
        <taxon>Sphingomonadaceae</taxon>
        <taxon>Sphingomonas</taxon>
    </lineage>
</organism>
<dbReference type="PANTHER" id="PTHR34653:SF1">
    <property type="entry name" value="FLAGELLAR HOOK-BASAL BODY COMPLEX PROTEIN FLIE"/>
    <property type="match status" value="1"/>
</dbReference>
<dbReference type="PANTHER" id="PTHR34653">
    <property type="match status" value="1"/>
</dbReference>
<name>A0ABS7PY22_9SPHN</name>
<reference evidence="5 6" key="1">
    <citation type="submission" date="2021-08" db="EMBL/GenBank/DDBJ databases">
        <authorList>
            <person name="Tuo L."/>
        </authorList>
    </citation>
    <scope>NUCLEOTIDE SEQUENCE [LARGE SCALE GENOMIC DNA]</scope>
    <source>
        <strain evidence="5 6">JCM 31229</strain>
    </source>
</reference>
<evidence type="ECO:0000256" key="4">
    <source>
        <dbReference type="HAMAP-Rule" id="MF_00724"/>
    </source>
</evidence>
<dbReference type="Pfam" id="PF02049">
    <property type="entry name" value="FliE"/>
    <property type="match status" value="1"/>
</dbReference>
<accession>A0ABS7PY22</accession>
<gene>
    <name evidence="4" type="primary">fliE</name>
    <name evidence="5" type="ORF">K7G82_24855</name>
</gene>
<protein>
    <recommendedName>
        <fullName evidence="4">Flagellar hook-basal body complex protein FliE</fullName>
    </recommendedName>
</protein>
<keyword evidence="5" id="KW-0969">Cilium</keyword>
<keyword evidence="5" id="KW-0282">Flagellum</keyword>
<evidence type="ECO:0000256" key="1">
    <source>
        <dbReference type="ARBA" id="ARBA00004117"/>
    </source>
</evidence>
<comment type="similarity">
    <text evidence="2 4">Belongs to the FliE family.</text>
</comment>
<evidence type="ECO:0000313" key="5">
    <source>
        <dbReference type="EMBL" id="MBY8825555.1"/>
    </source>
</evidence>
<dbReference type="HAMAP" id="MF_00724">
    <property type="entry name" value="FliE"/>
    <property type="match status" value="1"/>
</dbReference>
<dbReference type="RefSeq" id="WP_222992655.1">
    <property type="nucleotide sequence ID" value="NZ_JAINVV010000012.1"/>
</dbReference>
<keyword evidence="3 4" id="KW-0975">Bacterial flagellum</keyword>
<dbReference type="Proteomes" id="UP000706039">
    <property type="component" value="Unassembled WGS sequence"/>
</dbReference>
<dbReference type="InterPro" id="IPR001624">
    <property type="entry name" value="FliE"/>
</dbReference>